<evidence type="ECO:0000256" key="5">
    <source>
        <dbReference type="ARBA" id="ARBA00023015"/>
    </source>
</evidence>
<dbReference type="Pfam" id="PF08279">
    <property type="entry name" value="HTH_11"/>
    <property type="match status" value="1"/>
</dbReference>
<evidence type="ECO:0000259" key="12">
    <source>
        <dbReference type="PROSITE" id="PS50110"/>
    </source>
</evidence>
<feature type="modified residue" description="4-aspartylphosphate" evidence="11">
    <location>
        <position position="54"/>
    </location>
</feature>
<evidence type="ECO:0000313" key="13">
    <source>
        <dbReference type="EMBL" id="QEK11410.1"/>
    </source>
</evidence>
<accession>A0A5C0SBD9</accession>
<name>A0A5C0SBD9_CRATE</name>
<keyword evidence="3 11" id="KW-0597">Phosphoprotein</keyword>
<dbReference type="InterPro" id="IPR051271">
    <property type="entry name" value="2C-system_Tx_regulators"/>
</dbReference>
<dbReference type="PIRSF" id="PIRSF006171">
    <property type="entry name" value="RR_citrat_malat"/>
    <property type="match status" value="1"/>
</dbReference>
<protein>
    <recommendedName>
        <fullName evidence="10">Transcriptional regulatory protein</fullName>
    </recommendedName>
</protein>
<keyword evidence="4 10" id="KW-0902">Two-component regulatory system</keyword>
<dbReference type="InterPro" id="IPR011006">
    <property type="entry name" value="CheY-like_superfamily"/>
</dbReference>
<evidence type="ECO:0000256" key="3">
    <source>
        <dbReference type="ARBA" id="ARBA00022553"/>
    </source>
</evidence>
<dbReference type="SUPFAM" id="SSF46785">
    <property type="entry name" value="Winged helix' DNA-binding domain"/>
    <property type="match status" value="1"/>
</dbReference>
<dbReference type="Pfam" id="PF00072">
    <property type="entry name" value="Response_reg"/>
    <property type="match status" value="1"/>
</dbReference>
<gene>
    <name evidence="13" type="ORF">FQB35_02935</name>
</gene>
<dbReference type="CDD" id="cd19925">
    <property type="entry name" value="REC_citrate_TCS"/>
    <property type="match status" value="1"/>
</dbReference>
<dbReference type="OrthoDB" id="9759232at2"/>
<organism evidence="13 14">
    <name type="scientific">Crassaminicella thermophila</name>
    <dbReference type="NCBI Taxonomy" id="2599308"/>
    <lineage>
        <taxon>Bacteria</taxon>
        <taxon>Bacillati</taxon>
        <taxon>Bacillota</taxon>
        <taxon>Clostridia</taxon>
        <taxon>Eubacteriales</taxon>
        <taxon>Clostridiaceae</taxon>
        <taxon>Crassaminicella</taxon>
    </lineage>
</organism>
<evidence type="ECO:0000313" key="14">
    <source>
        <dbReference type="Proteomes" id="UP000324646"/>
    </source>
</evidence>
<dbReference type="PANTHER" id="PTHR45526">
    <property type="entry name" value="TRANSCRIPTIONAL REGULATORY PROTEIN DPIA"/>
    <property type="match status" value="1"/>
</dbReference>
<evidence type="ECO:0000256" key="10">
    <source>
        <dbReference type="PIRNR" id="PIRNR006171"/>
    </source>
</evidence>
<dbReference type="Gene3D" id="1.10.10.10">
    <property type="entry name" value="Winged helix-like DNA-binding domain superfamily/Winged helix DNA-binding domain"/>
    <property type="match status" value="1"/>
</dbReference>
<dbReference type="SMART" id="SM00448">
    <property type="entry name" value="REC"/>
    <property type="match status" value="1"/>
</dbReference>
<feature type="domain" description="Response regulatory" evidence="12">
    <location>
        <begin position="3"/>
        <end position="119"/>
    </location>
</feature>
<evidence type="ECO:0000256" key="9">
    <source>
        <dbReference type="ARBA" id="ARBA00024867"/>
    </source>
</evidence>
<comment type="function">
    <text evidence="9">May play the central regulatory role in sporulation. It may be an element of the effector pathway responsible for the activation of sporulation genes in response to nutritional stress. Spo0A may act in concert with spo0H (a sigma factor) to control the expression of some genes that are critical to the sporulation process.</text>
</comment>
<evidence type="ECO:0000256" key="8">
    <source>
        <dbReference type="ARBA" id="ARBA00023163"/>
    </source>
</evidence>
<dbReference type="PANTHER" id="PTHR45526:SF1">
    <property type="entry name" value="TRANSCRIPTIONAL REGULATORY PROTEIN DCUR-RELATED"/>
    <property type="match status" value="1"/>
</dbReference>
<dbReference type="GO" id="GO:0000156">
    <property type="term" value="F:phosphorelay response regulator activity"/>
    <property type="evidence" value="ECO:0007669"/>
    <property type="project" value="TreeGrafter"/>
</dbReference>
<evidence type="ECO:0000256" key="7">
    <source>
        <dbReference type="ARBA" id="ARBA00023159"/>
    </source>
</evidence>
<proteinExistence type="predicted"/>
<evidence type="ECO:0000256" key="4">
    <source>
        <dbReference type="ARBA" id="ARBA00023012"/>
    </source>
</evidence>
<reference evidence="13 14" key="1">
    <citation type="submission" date="2019-07" db="EMBL/GenBank/DDBJ databases">
        <title>Complete genome of Crassaminicella thermophila SY095.</title>
        <authorList>
            <person name="Li X."/>
        </authorList>
    </citation>
    <scope>NUCLEOTIDE SEQUENCE [LARGE SCALE GENOMIC DNA]</scope>
    <source>
        <strain evidence="13 14">SY095</strain>
    </source>
</reference>
<dbReference type="PROSITE" id="PS50110">
    <property type="entry name" value="RESPONSE_REGULATORY"/>
    <property type="match status" value="1"/>
</dbReference>
<dbReference type="InterPro" id="IPR013196">
    <property type="entry name" value="HTH_11"/>
</dbReference>
<dbReference type="GO" id="GO:0003700">
    <property type="term" value="F:DNA-binding transcription factor activity"/>
    <property type="evidence" value="ECO:0007669"/>
    <property type="project" value="InterPro"/>
</dbReference>
<dbReference type="InterPro" id="IPR036388">
    <property type="entry name" value="WH-like_DNA-bd_sf"/>
</dbReference>
<dbReference type="KEGG" id="crs:FQB35_02935"/>
<dbReference type="GO" id="GO:0003677">
    <property type="term" value="F:DNA binding"/>
    <property type="evidence" value="ECO:0007669"/>
    <property type="project" value="UniProtKB-KW"/>
</dbReference>
<keyword evidence="5 10" id="KW-0805">Transcription regulation</keyword>
<dbReference type="GO" id="GO:0005737">
    <property type="term" value="C:cytoplasm"/>
    <property type="evidence" value="ECO:0007669"/>
    <property type="project" value="UniProtKB-SubCell"/>
</dbReference>
<evidence type="ECO:0000256" key="6">
    <source>
        <dbReference type="ARBA" id="ARBA00023125"/>
    </source>
</evidence>
<dbReference type="Gene3D" id="3.40.50.2300">
    <property type="match status" value="1"/>
</dbReference>
<dbReference type="InterPro" id="IPR024187">
    <property type="entry name" value="Sig_transdc_resp-reg_cit/mal"/>
</dbReference>
<dbReference type="RefSeq" id="WP_148808527.1">
    <property type="nucleotide sequence ID" value="NZ_CP042243.1"/>
</dbReference>
<dbReference type="AlphaFoldDB" id="A0A5C0SBD9"/>
<keyword evidence="14" id="KW-1185">Reference proteome</keyword>
<dbReference type="EMBL" id="CP042243">
    <property type="protein sequence ID" value="QEK11410.1"/>
    <property type="molecule type" value="Genomic_DNA"/>
</dbReference>
<evidence type="ECO:0000256" key="1">
    <source>
        <dbReference type="ARBA" id="ARBA00004496"/>
    </source>
</evidence>
<keyword evidence="6 10" id="KW-0238">DNA-binding</keyword>
<dbReference type="InterPro" id="IPR036390">
    <property type="entry name" value="WH_DNA-bd_sf"/>
</dbReference>
<dbReference type="InterPro" id="IPR001789">
    <property type="entry name" value="Sig_transdc_resp-reg_receiver"/>
</dbReference>
<dbReference type="Proteomes" id="UP000324646">
    <property type="component" value="Chromosome"/>
</dbReference>
<keyword evidence="2 10" id="KW-0963">Cytoplasm</keyword>
<comment type="subcellular location">
    <subcellularLocation>
        <location evidence="1 10">Cytoplasm</location>
    </subcellularLocation>
</comment>
<dbReference type="SUPFAM" id="SSF52172">
    <property type="entry name" value="CheY-like"/>
    <property type="match status" value="1"/>
</dbReference>
<keyword evidence="7 10" id="KW-0010">Activator</keyword>
<evidence type="ECO:0000256" key="2">
    <source>
        <dbReference type="ARBA" id="ARBA00022490"/>
    </source>
</evidence>
<keyword evidence="8 10" id="KW-0804">Transcription</keyword>
<evidence type="ECO:0000256" key="11">
    <source>
        <dbReference type="PROSITE-ProRule" id="PRU00169"/>
    </source>
</evidence>
<sequence length="232" mass="27166">MINVLVVEDDPMLAELNRRFIEKIDPFVVVAVAGNGEEAIKALKNKKIDLIILDIYMPKMDGMELFKRVRKQNKEVDFILVTAANDTDKIDEALKLGAVDYLVKPFEFERLKKSLINYKIRKNLLIKKPFVSQEEIDKLFIGDIEGFAQNEERELKKGLHKFTLDRVIRFLKENKEILLSSEVISENLQMSKVTIRRYLDYLEAIGKIQKKMEYGSRGRPSYLYRYIDKNNK</sequence>